<feature type="compositionally biased region" description="Low complexity" evidence="1">
    <location>
        <begin position="69"/>
        <end position="81"/>
    </location>
</feature>
<feature type="compositionally biased region" description="Basic and acidic residues" evidence="1">
    <location>
        <begin position="277"/>
        <end position="294"/>
    </location>
</feature>
<sequence length="548" mass="59354">MCSFDPRSRVNVGDDAEALNGAVSKSRNKLVECAAKVKRAFTGESPRAISAKAKNSPPPEEILARGPATTETGGSSTELSTKNTLRRGNSSGEPESLLYLFKQNSDRLSECRNRATHVSAEWFAARDSSQSENECDSSEKRSSNESSTGNLDGCTSQHSIRVPFHTPPTGIQCVHGGFQSDTSTYIYDSADSRNIVELGNCVEDNTVNNLHSPPFDSRKECVGNIAEPRDLKESDRAFFGRFSDLYSIGLSKSRLCKGDPGSQGRGSHEAITRLTHSERLSEKTSARDARETKVAAKTAEPGANFKRPPKLSDKAISHLLAFQPGRNPSIHSVAPSHAGYSRFGAAVPSAKLSRSRGAQGHPVGGARGHARGSVQGHARGKIPTALGPRKMKLRERLVIGLSISAVLFTLVLVIDLQLDIGMSGHHLQSLPAHARLKYGDQGVDSVRSIYNSFGRKFLQRNSGGDASVQNNSGGGQLDKVRSSTRTYFVTNKVHDRFRDLEEYMFNNPNDGTRGDSAGIEPIVVKTTEEDDAKDDHATIGQLLNQNLR</sequence>
<evidence type="ECO:0000313" key="2">
    <source>
        <dbReference type="EMBL" id="CAH0384327.1"/>
    </source>
</evidence>
<feature type="region of interest" description="Disordered" evidence="1">
    <location>
        <begin position="44"/>
        <end position="93"/>
    </location>
</feature>
<reference evidence="2" key="1">
    <citation type="submission" date="2021-12" db="EMBL/GenBank/DDBJ databases">
        <authorList>
            <person name="King R."/>
        </authorList>
    </citation>
    <scope>NUCLEOTIDE SEQUENCE</scope>
</reference>
<keyword evidence="3" id="KW-1185">Reference proteome</keyword>
<feature type="compositionally biased region" description="Polar residues" evidence="1">
    <location>
        <begin position="82"/>
        <end position="93"/>
    </location>
</feature>
<evidence type="ECO:0000313" key="3">
    <source>
        <dbReference type="Proteomes" id="UP001152759"/>
    </source>
</evidence>
<dbReference type="Proteomes" id="UP001152759">
    <property type="component" value="Chromosome 2"/>
</dbReference>
<protein>
    <submittedName>
        <fullName evidence="2">Uncharacterized protein</fullName>
    </submittedName>
</protein>
<feature type="region of interest" description="Disordered" evidence="1">
    <location>
        <begin position="125"/>
        <end position="161"/>
    </location>
</feature>
<dbReference type="EMBL" id="OU963863">
    <property type="protein sequence ID" value="CAH0384327.1"/>
    <property type="molecule type" value="Genomic_DNA"/>
</dbReference>
<feature type="region of interest" description="Disordered" evidence="1">
    <location>
        <begin position="277"/>
        <end position="310"/>
    </location>
</feature>
<name>A0A9P0A6E9_BEMTA</name>
<organism evidence="2 3">
    <name type="scientific">Bemisia tabaci</name>
    <name type="common">Sweetpotato whitefly</name>
    <name type="synonym">Aleurodes tabaci</name>
    <dbReference type="NCBI Taxonomy" id="7038"/>
    <lineage>
        <taxon>Eukaryota</taxon>
        <taxon>Metazoa</taxon>
        <taxon>Ecdysozoa</taxon>
        <taxon>Arthropoda</taxon>
        <taxon>Hexapoda</taxon>
        <taxon>Insecta</taxon>
        <taxon>Pterygota</taxon>
        <taxon>Neoptera</taxon>
        <taxon>Paraneoptera</taxon>
        <taxon>Hemiptera</taxon>
        <taxon>Sternorrhyncha</taxon>
        <taxon>Aleyrodoidea</taxon>
        <taxon>Aleyrodidae</taxon>
        <taxon>Aleyrodinae</taxon>
        <taxon>Bemisia</taxon>
    </lineage>
</organism>
<gene>
    <name evidence="2" type="ORF">BEMITA_LOCUS3659</name>
</gene>
<evidence type="ECO:0000256" key="1">
    <source>
        <dbReference type="SAM" id="MobiDB-lite"/>
    </source>
</evidence>
<dbReference type="AlphaFoldDB" id="A0A9P0A6E9"/>
<feature type="compositionally biased region" description="Polar residues" evidence="1">
    <location>
        <begin position="148"/>
        <end position="159"/>
    </location>
</feature>
<proteinExistence type="predicted"/>
<feature type="region of interest" description="Disordered" evidence="1">
    <location>
        <begin position="355"/>
        <end position="383"/>
    </location>
</feature>
<accession>A0A9P0A6E9</accession>